<proteinExistence type="predicted"/>
<dbReference type="PANTHER" id="PTHR48098:SF1">
    <property type="entry name" value="DIACYLGLYCEROL ACYLTRANSFERASE_MYCOLYLTRANSFERASE AG85A"/>
    <property type="match status" value="1"/>
</dbReference>
<dbReference type="InterPro" id="IPR000801">
    <property type="entry name" value="Esterase-like"/>
</dbReference>
<dbReference type="GO" id="GO:0016747">
    <property type="term" value="F:acyltransferase activity, transferring groups other than amino-acyl groups"/>
    <property type="evidence" value="ECO:0007669"/>
    <property type="project" value="TreeGrafter"/>
</dbReference>
<dbReference type="Proteomes" id="UP000288351">
    <property type="component" value="Unassembled WGS sequence"/>
</dbReference>
<dbReference type="Pfam" id="PF00756">
    <property type="entry name" value="Esterase"/>
    <property type="match status" value="1"/>
</dbReference>
<name>A0A401R2X5_STRNR</name>
<reference evidence="2 3" key="1">
    <citation type="journal article" date="2019" name="Microbiol. Resour. Announc.">
        <title>Draft Genome Sequence of the Most Traditional epsilon-Poly-l-Lysine Producer, Streptomyces albulus NBRC14147.</title>
        <authorList>
            <person name="Yamanaka K."/>
            <person name="Hamano Y."/>
        </authorList>
    </citation>
    <scope>NUCLEOTIDE SEQUENCE [LARGE SCALE GENOMIC DNA]</scope>
    <source>
        <strain evidence="2 3">NBRC 14147</strain>
    </source>
</reference>
<dbReference type="InterPro" id="IPR050583">
    <property type="entry name" value="Mycobacterial_A85_antigen"/>
</dbReference>
<organism evidence="2 3">
    <name type="scientific">Streptomyces noursei</name>
    <name type="common">Streptomyces albulus</name>
    <dbReference type="NCBI Taxonomy" id="1971"/>
    <lineage>
        <taxon>Bacteria</taxon>
        <taxon>Bacillati</taxon>
        <taxon>Actinomycetota</taxon>
        <taxon>Actinomycetes</taxon>
        <taxon>Kitasatosporales</taxon>
        <taxon>Streptomycetaceae</taxon>
        <taxon>Streptomyces</taxon>
    </lineage>
</organism>
<comment type="caution">
    <text evidence="2">The sequence shown here is derived from an EMBL/GenBank/DDBJ whole genome shotgun (WGS) entry which is preliminary data.</text>
</comment>
<dbReference type="AlphaFoldDB" id="A0A401R2X5"/>
<dbReference type="RefSeq" id="WP_016574428.1">
    <property type="nucleotide sequence ID" value="NZ_BHXC01000006.1"/>
</dbReference>
<dbReference type="PANTHER" id="PTHR48098">
    <property type="entry name" value="ENTEROCHELIN ESTERASE-RELATED"/>
    <property type="match status" value="1"/>
</dbReference>
<dbReference type="SUPFAM" id="SSF53474">
    <property type="entry name" value="alpha/beta-Hydrolases"/>
    <property type="match status" value="1"/>
</dbReference>
<evidence type="ECO:0000313" key="3">
    <source>
        <dbReference type="Proteomes" id="UP000288351"/>
    </source>
</evidence>
<protein>
    <submittedName>
        <fullName evidence="2">Esterase</fullName>
    </submittedName>
</protein>
<sequence>MHRTPGDRSYAPRREDSRGRRGLMRRGRFLGRGRSARPDGARWSARRPRWRASFLTGAVAVVGLCAYPTVKYLDVLNDTGEPMSFSRALPDGAPGQVRASAAQPAVRMPSGPQAAFRTAATLGDGTKIGVTTLHGGKSGFTGKVWVWAPKEYYEERYRTSAFPVLIALPGGYGHPTNYWAATGHKLQQTVTDLTALGRSRPFLVVMPVLNPGKRYYDGSDIPGQPKMGTWLSDDVPDLVKANFRTFTSRNGWAFMGSSSGGFAALKQVLQHPDRFKAVIASGPDTRPDSPLWRGHRAEMRANDPELLARRLAARPGAPDVHVQFQVGTEESGRANLERFVERYAKGPVHARLHVIEGGGHNARSYLRGMRDESLEAISRVLLGPTPTPTPAS</sequence>
<feature type="region of interest" description="Disordered" evidence="1">
    <location>
        <begin position="1"/>
        <end position="41"/>
    </location>
</feature>
<accession>A0A401R2X5</accession>
<evidence type="ECO:0000256" key="1">
    <source>
        <dbReference type="SAM" id="MobiDB-lite"/>
    </source>
</evidence>
<dbReference type="InterPro" id="IPR029058">
    <property type="entry name" value="AB_hydrolase_fold"/>
</dbReference>
<dbReference type="EMBL" id="BHXC01000006">
    <property type="protein sequence ID" value="GCB91970.1"/>
    <property type="molecule type" value="Genomic_DNA"/>
</dbReference>
<feature type="compositionally biased region" description="Basic and acidic residues" evidence="1">
    <location>
        <begin position="1"/>
        <end position="19"/>
    </location>
</feature>
<evidence type="ECO:0000313" key="2">
    <source>
        <dbReference type="EMBL" id="GCB91970.1"/>
    </source>
</evidence>
<dbReference type="Gene3D" id="3.40.50.1820">
    <property type="entry name" value="alpha/beta hydrolase"/>
    <property type="match status" value="1"/>
</dbReference>
<gene>
    <name evidence="2" type="ORF">SALB_04717</name>
</gene>
<feature type="compositionally biased region" description="Basic residues" evidence="1">
    <location>
        <begin position="20"/>
        <end position="35"/>
    </location>
</feature>